<feature type="non-terminal residue" evidence="1">
    <location>
        <position position="1"/>
    </location>
</feature>
<gene>
    <name evidence="1" type="ORF">AVCANL283_09045</name>
</gene>
<dbReference type="EMBL" id="JACGBB010000104">
    <property type="protein sequence ID" value="MBZ7988232.1"/>
    <property type="molecule type" value="Genomic_DNA"/>
</dbReference>
<name>A0ABS7WTY6_9BACT</name>
<protein>
    <submittedName>
        <fullName evidence="1">Uncharacterized protein</fullName>
    </submittedName>
</protein>
<evidence type="ECO:0000313" key="2">
    <source>
        <dbReference type="Proteomes" id="UP000786183"/>
    </source>
</evidence>
<keyword evidence="2" id="KW-1185">Reference proteome</keyword>
<reference evidence="1 2" key="1">
    <citation type="submission" date="2020-07" db="EMBL/GenBank/DDBJ databases">
        <title>Transfer of Campylobacter canadensis to the novel genus Avispirillum gen. nov., that also includes two novel species recovered from migratory waterfowl: Avispirillum anseris sp. nov. and Avispirillum brantae sp. nov.</title>
        <authorList>
            <person name="Miller W.G."/>
            <person name="Chapman M.H."/>
            <person name="Yee E."/>
            <person name="Inglis G.D."/>
        </authorList>
    </citation>
    <scope>NUCLEOTIDE SEQUENCE [LARGE SCALE GENOMIC DNA]</scope>
    <source>
        <strain evidence="1 2">L283</strain>
    </source>
</reference>
<feature type="non-terminal residue" evidence="1">
    <location>
        <position position="107"/>
    </location>
</feature>
<evidence type="ECO:0000313" key="1">
    <source>
        <dbReference type="EMBL" id="MBZ7988232.1"/>
    </source>
</evidence>
<dbReference type="RefSeq" id="WP_224325640.1">
    <property type="nucleotide sequence ID" value="NZ_JACGBB010000104.1"/>
</dbReference>
<comment type="caution">
    <text evidence="1">The sequence shown here is derived from an EMBL/GenBank/DDBJ whole genome shotgun (WGS) entry which is preliminary data.</text>
</comment>
<dbReference type="Proteomes" id="UP000786183">
    <property type="component" value="Unassembled WGS sequence"/>
</dbReference>
<accession>A0ABS7WTY6</accession>
<organism evidence="1 2">
    <name type="scientific">Campylobacter canadensis</name>
    <dbReference type="NCBI Taxonomy" id="449520"/>
    <lineage>
        <taxon>Bacteria</taxon>
        <taxon>Pseudomonadati</taxon>
        <taxon>Campylobacterota</taxon>
        <taxon>Epsilonproteobacteria</taxon>
        <taxon>Campylobacterales</taxon>
        <taxon>Campylobacteraceae</taxon>
        <taxon>Campylobacter</taxon>
    </lineage>
</organism>
<proteinExistence type="predicted"/>
<sequence>NCKDDNNCIISSYKARIKELSLSLENSKTYPKELIEHIKIIQENSINCNKNKCTTIDCEGITIDNFWQDFFRYKDVKIKPKIVDAKPYSSKEVKDTLKYCWDLGLDR</sequence>